<dbReference type="PANTHER" id="PTHR44942:SF10">
    <property type="entry name" value="METHYLTRANSFERASE TYPE 11 DOMAIN-CONTAINING PROTEIN"/>
    <property type="match status" value="1"/>
</dbReference>
<sequence length="311" mass="34004">MVQEEVTFRSYTRAQGDTYAIGRPAYSPKLFKVIIDHHTSTGGHLDTVVDVGCGAGQATLGLAPYFTNAIGIDQSKGMISTARASAASKSLNVRFEVSAAETLGSDLEPPIADGSVDLLTAATAAHWFDMARFWRSAARVLKPGGTAALWVRTGVAVDSIRNPNGVAIRAMVKEIFATELRPFSRLESAVARDLYIDLPLPWVLDAPVEEFDKESFYRKEWNKYRDGAEDEDEVGTGSILTVEEFENVTGTNSTVTRWREANPDKVGTEEDIARMMRRRIESLLHEVGVEPGKEVLVGQVAIALLMVKKVG</sequence>
<protein>
    <recommendedName>
        <fullName evidence="1">Methyltransferase type 11 domain-containing protein</fullName>
    </recommendedName>
</protein>
<dbReference type="Gene3D" id="3.40.50.150">
    <property type="entry name" value="Vaccinia Virus protein VP39"/>
    <property type="match status" value="1"/>
</dbReference>
<name>A0AAV9U752_9PEZI</name>
<dbReference type="InterPro" id="IPR013216">
    <property type="entry name" value="Methyltransf_11"/>
</dbReference>
<reference evidence="2 3" key="1">
    <citation type="submission" date="2019-10" db="EMBL/GenBank/DDBJ databases">
        <authorList>
            <person name="Palmer J.M."/>
        </authorList>
    </citation>
    <scope>NUCLEOTIDE SEQUENCE [LARGE SCALE GENOMIC DNA]</scope>
    <source>
        <strain evidence="2 3">TWF730</strain>
    </source>
</reference>
<dbReference type="InterPro" id="IPR029063">
    <property type="entry name" value="SAM-dependent_MTases_sf"/>
</dbReference>
<dbReference type="InterPro" id="IPR051052">
    <property type="entry name" value="Diverse_substrate_MTase"/>
</dbReference>
<dbReference type="CDD" id="cd02440">
    <property type="entry name" value="AdoMet_MTases"/>
    <property type="match status" value="1"/>
</dbReference>
<dbReference type="AlphaFoldDB" id="A0AAV9U752"/>
<gene>
    <name evidence="2" type="ORF">TWF730_002704</name>
</gene>
<dbReference type="Pfam" id="PF08241">
    <property type="entry name" value="Methyltransf_11"/>
    <property type="match status" value="1"/>
</dbReference>
<dbReference type="EMBL" id="JAVHNS010000013">
    <property type="protein sequence ID" value="KAK6337298.1"/>
    <property type="molecule type" value="Genomic_DNA"/>
</dbReference>
<evidence type="ECO:0000259" key="1">
    <source>
        <dbReference type="Pfam" id="PF08241"/>
    </source>
</evidence>
<dbReference type="PANTHER" id="PTHR44942">
    <property type="entry name" value="METHYLTRANSF_11 DOMAIN-CONTAINING PROTEIN"/>
    <property type="match status" value="1"/>
</dbReference>
<dbReference type="Proteomes" id="UP001373714">
    <property type="component" value="Unassembled WGS sequence"/>
</dbReference>
<comment type="caution">
    <text evidence="2">The sequence shown here is derived from an EMBL/GenBank/DDBJ whole genome shotgun (WGS) entry which is preliminary data.</text>
</comment>
<accession>A0AAV9U752</accession>
<evidence type="ECO:0000313" key="2">
    <source>
        <dbReference type="EMBL" id="KAK6337298.1"/>
    </source>
</evidence>
<keyword evidence="3" id="KW-1185">Reference proteome</keyword>
<organism evidence="2 3">
    <name type="scientific">Orbilia blumenaviensis</name>
    <dbReference type="NCBI Taxonomy" id="1796055"/>
    <lineage>
        <taxon>Eukaryota</taxon>
        <taxon>Fungi</taxon>
        <taxon>Dikarya</taxon>
        <taxon>Ascomycota</taxon>
        <taxon>Pezizomycotina</taxon>
        <taxon>Orbiliomycetes</taxon>
        <taxon>Orbiliales</taxon>
        <taxon>Orbiliaceae</taxon>
        <taxon>Orbilia</taxon>
    </lineage>
</organism>
<feature type="domain" description="Methyltransferase type 11" evidence="1">
    <location>
        <begin position="49"/>
        <end position="148"/>
    </location>
</feature>
<dbReference type="GO" id="GO:0008757">
    <property type="term" value="F:S-adenosylmethionine-dependent methyltransferase activity"/>
    <property type="evidence" value="ECO:0007669"/>
    <property type="project" value="InterPro"/>
</dbReference>
<evidence type="ECO:0000313" key="3">
    <source>
        <dbReference type="Proteomes" id="UP001373714"/>
    </source>
</evidence>
<proteinExistence type="predicted"/>
<dbReference type="SUPFAM" id="SSF53335">
    <property type="entry name" value="S-adenosyl-L-methionine-dependent methyltransferases"/>
    <property type="match status" value="1"/>
</dbReference>